<dbReference type="GO" id="GO:0005249">
    <property type="term" value="F:voltage-gated potassium channel activity"/>
    <property type="evidence" value="ECO:0007669"/>
    <property type="project" value="TreeGrafter"/>
</dbReference>
<dbReference type="EMBL" id="CAJJDN010000078">
    <property type="protein sequence ID" value="CAD8102820.1"/>
    <property type="molecule type" value="Genomic_DNA"/>
</dbReference>
<dbReference type="PANTHER" id="PTHR10217:SF435">
    <property type="entry name" value="POTASSIUM VOLTAGE-GATED CHANNEL PROTEIN EAG"/>
    <property type="match status" value="1"/>
</dbReference>
<evidence type="ECO:0000313" key="9">
    <source>
        <dbReference type="Proteomes" id="UP000692954"/>
    </source>
</evidence>
<feature type="domain" description="Cyclic nucleotide-binding" evidence="7">
    <location>
        <begin position="500"/>
        <end position="598"/>
    </location>
</feature>
<evidence type="ECO:0000256" key="2">
    <source>
        <dbReference type="ARBA" id="ARBA00022692"/>
    </source>
</evidence>
<dbReference type="Proteomes" id="UP000692954">
    <property type="component" value="Unassembled WGS sequence"/>
</dbReference>
<evidence type="ECO:0000256" key="5">
    <source>
        <dbReference type="SAM" id="MobiDB-lite"/>
    </source>
</evidence>
<feature type="transmembrane region" description="Helical" evidence="6">
    <location>
        <begin position="322"/>
        <end position="340"/>
    </location>
</feature>
<keyword evidence="4 6" id="KW-0472">Membrane</keyword>
<sequence length="987" mass="115210">MLNPASKSHSPPPPSTERQFYQTSGPLKGILKNKSFYGDNQDRNSFQGDKNVEEELIDQSFLSQGSFHAQKNSNKQAGEKQLNIIKQSSNKFGRLNSVWRNKSLNIIYYISKFARQLKNSANKIKFKLLTRRILDLIRDLGSDSDELLRQRDNQYNKKTVQTIKCFNKVLNKIQYLPIIEPDSIIKLTWDVIVLLAIVINIIYIPLELSFSVDMDLTTQLCLNTFPSWLFVVDIFVTLQTAYYAKGIIHRNQIEIFKNYLKGGTLILDIIIVIPILLSSLNFQFFKYALLLRIFRLPKIASNIEEIINPNQQVKAVISLIKLIYFILITCHFCACIWAFLGETQIQYGEHSWILHYQIEDSNWRIKYVYSFYYSAITTLTIGYGDITPQTIPEKIYTIFLALLVCGVLGYSVSTVGEIIKQLQEKNQLFKEKMSLVTNYVKSRKLNKQLQLQVRKYFEHYFKLEQRSQIEAEELMQKLTVELKQKVKFDLYSSILKQSKVISHLCDSCLQKLCLVAHEKKYAPEEIIWKQNEQASKLIFLVKGKLDLMANDIVLKSWKKGVIGEREFASQTTYITYLKAYKFSQVIYIEYSDLQHILGDHQEDLEKIKMLQDNLIFNENYKNFGNVCEVCEWTHSIEKCPYVFIRVNKTKIMNKFKETKEQNRLYTDRNIFRYTSRKKISDIQECALAMIINEKFIHQLDITDAYLQQLGFALDVDEQLNGSGQKQNTQREQTIHNDTFTVKSNTNRDNIRKQSDSFSNDVLTYSSQLPPIVPHQSIPSPQISQKLTINRKKDNQPNVNKQNDSTTILRKLKRENSQNIEKRIQFMQSQLNESKELRKNSKLDSWRSIEQNLAIQSYKKISYTSQASVSLYKQKSLQKQISVVAASPRIKKNSSSFVGTLNSRTSKAQYINSNENEDMVIIMEEAEEKTLEYCDFDLDKQYIMTIYFPIFNYDGIIKKIQLQYQQKQISLKASLKKSKTLQRLMNDE</sequence>
<dbReference type="GO" id="GO:0005886">
    <property type="term" value="C:plasma membrane"/>
    <property type="evidence" value="ECO:0007669"/>
    <property type="project" value="TreeGrafter"/>
</dbReference>
<proteinExistence type="predicted"/>
<comment type="subcellular location">
    <subcellularLocation>
        <location evidence="1">Membrane</location>
        <topology evidence="1">Multi-pass membrane protein</topology>
    </subcellularLocation>
</comment>
<keyword evidence="3 6" id="KW-1133">Transmembrane helix</keyword>
<dbReference type="CDD" id="cd00038">
    <property type="entry name" value="CAP_ED"/>
    <property type="match status" value="1"/>
</dbReference>
<dbReference type="OrthoDB" id="421226at2759"/>
<dbReference type="SMART" id="SM00100">
    <property type="entry name" value="cNMP"/>
    <property type="match status" value="1"/>
</dbReference>
<dbReference type="AlphaFoldDB" id="A0A8S1PHP5"/>
<dbReference type="Pfam" id="PF00520">
    <property type="entry name" value="Ion_trans"/>
    <property type="match status" value="1"/>
</dbReference>
<evidence type="ECO:0000256" key="6">
    <source>
        <dbReference type="SAM" id="Phobius"/>
    </source>
</evidence>
<dbReference type="GO" id="GO:0042391">
    <property type="term" value="P:regulation of membrane potential"/>
    <property type="evidence" value="ECO:0007669"/>
    <property type="project" value="TreeGrafter"/>
</dbReference>
<feature type="transmembrane region" description="Helical" evidence="6">
    <location>
        <begin position="187"/>
        <end position="205"/>
    </location>
</feature>
<organism evidence="8 9">
    <name type="scientific">Paramecium sonneborni</name>
    <dbReference type="NCBI Taxonomy" id="65129"/>
    <lineage>
        <taxon>Eukaryota</taxon>
        <taxon>Sar</taxon>
        <taxon>Alveolata</taxon>
        <taxon>Ciliophora</taxon>
        <taxon>Intramacronucleata</taxon>
        <taxon>Oligohymenophorea</taxon>
        <taxon>Peniculida</taxon>
        <taxon>Parameciidae</taxon>
        <taxon>Paramecium</taxon>
    </lineage>
</organism>
<evidence type="ECO:0000256" key="3">
    <source>
        <dbReference type="ARBA" id="ARBA00022989"/>
    </source>
</evidence>
<name>A0A8S1PHP5_9CILI</name>
<feature type="transmembrane region" description="Helical" evidence="6">
    <location>
        <begin position="367"/>
        <end position="383"/>
    </location>
</feature>
<evidence type="ECO:0000256" key="1">
    <source>
        <dbReference type="ARBA" id="ARBA00004141"/>
    </source>
</evidence>
<comment type="caution">
    <text evidence="8">The sequence shown here is derived from an EMBL/GenBank/DDBJ whole genome shotgun (WGS) entry which is preliminary data.</text>
</comment>
<accession>A0A8S1PHP5</accession>
<feature type="transmembrane region" description="Helical" evidence="6">
    <location>
        <begin position="265"/>
        <end position="285"/>
    </location>
</feature>
<evidence type="ECO:0000256" key="4">
    <source>
        <dbReference type="ARBA" id="ARBA00023136"/>
    </source>
</evidence>
<keyword evidence="2 6" id="KW-0812">Transmembrane</keyword>
<feature type="transmembrane region" description="Helical" evidence="6">
    <location>
        <begin position="395"/>
        <end position="419"/>
    </location>
</feature>
<reference evidence="8" key="1">
    <citation type="submission" date="2021-01" db="EMBL/GenBank/DDBJ databases">
        <authorList>
            <consortium name="Genoscope - CEA"/>
            <person name="William W."/>
        </authorList>
    </citation>
    <scope>NUCLEOTIDE SEQUENCE</scope>
</reference>
<dbReference type="InterPro" id="IPR000595">
    <property type="entry name" value="cNMP-bd_dom"/>
</dbReference>
<keyword evidence="9" id="KW-1185">Reference proteome</keyword>
<feature type="transmembrane region" description="Helical" evidence="6">
    <location>
        <begin position="225"/>
        <end position="244"/>
    </location>
</feature>
<dbReference type="InterPro" id="IPR050818">
    <property type="entry name" value="KCNH_animal-type"/>
</dbReference>
<dbReference type="PANTHER" id="PTHR10217">
    <property type="entry name" value="VOLTAGE AND LIGAND GATED POTASSIUM CHANNEL"/>
    <property type="match status" value="1"/>
</dbReference>
<dbReference type="PROSITE" id="PS50042">
    <property type="entry name" value="CNMP_BINDING_3"/>
    <property type="match status" value="1"/>
</dbReference>
<dbReference type="InterPro" id="IPR005821">
    <property type="entry name" value="Ion_trans_dom"/>
</dbReference>
<feature type="region of interest" description="Disordered" evidence="5">
    <location>
        <begin position="1"/>
        <end position="24"/>
    </location>
</feature>
<evidence type="ECO:0000259" key="7">
    <source>
        <dbReference type="PROSITE" id="PS50042"/>
    </source>
</evidence>
<evidence type="ECO:0000313" key="8">
    <source>
        <dbReference type="EMBL" id="CAD8102820.1"/>
    </source>
</evidence>
<protein>
    <recommendedName>
        <fullName evidence="7">Cyclic nucleotide-binding domain-containing protein</fullName>
    </recommendedName>
</protein>
<gene>
    <name evidence="8" type="ORF">PSON_ATCC_30995.1.T0780216</name>
</gene>